<protein>
    <submittedName>
        <fullName evidence="5">Ribose transport system substrate-binding protein</fullName>
    </submittedName>
</protein>
<sequence length="375" mass="40165">MNKRKSIFRAIASCTLSAMMLISAGCGKSQNAGGPGGQGGQGGPPPKIAVITKQQLSFWDDVKKGAEDAGKELGAQILYTVATSDNDYVSQVAAIKEAIAADAKAIVIAPNSPTELNSAFDEAVAKGIKIVNINSKVNDYGKIDSFIRSSDIDSGAVAARNVAKILENKGADYEKLGKIAIIGHTASTAEERIEGFISVLTSYAAQKIKKPTVTETDPDKLREAEEAAEAEYNSKLEKFSKSFIQGDRVAERKKAEEESLRLLGEDGNGISIMFATNTNTTLGVCDAVSKLKLDDKIIVIGFNSDEEELSFIRKGTLDGTVVQNPYMMGYVGVRYAKRLIGGTSVTCDLDIGATFVNGSNMNDEYIQLLLYPDKF</sequence>
<dbReference type="PROSITE" id="PS51257">
    <property type="entry name" value="PROKAR_LIPOPROTEIN"/>
    <property type="match status" value="1"/>
</dbReference>
<feature type="domain" description="Periplasmic binding protein" evidence="4">
    <location>
        <begin position="48"/>
        <end position="343"/>
    </location>
</feature>
<dbReference type="Pfam" id="PF13407">
    <property type="entry name" value="Peripla_BP_4"/>
    <property type="match status" value="1"/>
</dbReference>
<dbReference type="InterPro" id="IPR028082">
    <property type="entry name" value="Peripla_BP_I"/>
</dbReference>
<evidence type="ECO:0000313" key="6">
    <source>
        <dbReference type="Proteomes" id="UP000183190"/>
    </source>
</evidence>
<dbReference type="Proteomes" id="UP000183190">
    <property type="component" value="Unassembled WGS sequence"/>
</dbReference>
<evidence type="ECO:0000256" key="1">
    <source>
        <dbReference type="ARBA" id="ARBA00004196"/>
    </source>
</evidence>
<dbReference type="PANTHER" id="PTHR30036">
    <property type="entry name" value="D-XYLOSE-BINDING PERIPLASMIC PROTEIN"/>
    <property type="match status" value="1"/>
</dbReference>
<feature type="chain" id="PRO_5039252527" evidence="3">
    <location>
        <begin position="25"/>
        <end position="375"/>
    </location>
</feature>
<organism evidence="5 6">
    <name type="scientific">Ruminococcus flavefaciens</name>
    <dbReference type="NCBI Taxonomy" id="1265"/>
    <lineage>
        <taxon>Bacteria</taxon>
        <taxon>Bacillati</taxon>
        <taxon>Bacillota</taxon>
        <taxon>Clostridia</taxon>
        <taxon>Eubacteriales</taxon>
        <taxon>Oscillospiraceae</taxon>
        <taxon>Ruminococcus</taxon>
    </lineage>
</organism>
<name>A0A1H6IX13_RUMFL</name>
<dbReference type="OrthoDB" id="569491at2"/>
<dbReference type="InterPro" id="IPR050555">
    <property type="entry name" value="Bact_Solute-Bind_Prot2"/>
</dbReference>
<accession>A0A1H6IX13</accession>
<dbReference type="PANTHER" id="PTHR30036:SF7">
    <property type="entry name" value="ABC TRANSPORTER PERIPLASMIC-BINDING PROTEIN YPHF"/>
    <property type="match status" value="1"/>
</dbReference>
<feature type="signal peptide" evidence="3">
    <location>
        <begin position="1"/>
        <end position="24"/>
    </location>
</feature>
<comment type="subcellular location">
    <subcellularLocation>
        <location evidence="1">Cell envelope</location>
    </subcellularLocation>
</comment>
<dbReference type="RefSeq" id="WP_074715087.1">
    <property type="nucleotide sequence ID" value="NZ_FNWV01000003.1"/>
</dbReference>
<dbReference type="GO" id="GO:0030288">
    <property type="term" value="C:outer membrane-bounded periplasmic space"/>
    <property type="evidence" value="ECO:0007669"/>
    <property type="project" value="TreeGrafter"/>
</dbReference>
<reference evidence="5 6" key="1">
    <citation type="submission" date="2016-10" db="EMBL/GenBank/DDBJ databases">
        <authorList>
            <person name="de Groot N.N."/>
        </authorList>
    </citation>
    <scope>NUCLEOTIDE SEQUENCE [LARGE SCALE GENOMIC DNA]</scope>
    <source>
        <strain evidence="5 6">YAD2003</strain>
    </source>
</reference>
<proteinExistence type="inferred from homology"/>
<evidence type="ECO:0000256" key="3">
    <source>
        <dbReference type="SAM" id="SignalP"/>
    </source>
</evidence>
<keyword evidence="3" id="KW-0732">Signal</keyword>
<dbReference type="SUPFAM" id="SSF53822">
    <property type="entry name" value="Periplasmic binding protein-like I"/>
    <property type="match status" value="1"/>
</dbReference>
<evidence type="ECO:0000313" key="5">
    <source>
        <dbReference type="EMBL" id="SEH51025.1"/>
    </source>
</evidence>
<comment type="similarity">
    <text evidence="2">Belongs to the bacterial solute-binding protein 2 family.</text>
</comment>
<dbReference type="GO" id="GO:0030246">
    <property type="term" value="F:carbohydrate binding"/>
    <property type="evidence" value="ECO:0007669"/>
    <property type="project" value="TreeGrafter"/>
</dbReference>
<evidence type="ECO:0000259" key="4">
    <source>
        <dbReference type="Pfam" id="PF13407"/>
    </source>
</evidence>
<dbReference type="AlphaFoldDB" id="A0A1H6IX13"/>
<dbReference type="Gene3D" id="3.40.50.2300">
    <property type="match status" value="2"/>
</dbReference>
<evidence type="ECO:0000256" key="2">
    <source>
        <dbReference type="ARBA" id="ARBA00007639"/>
    </source>
</evidence>
<gene>
    <name evidence="5" type="ORF">SAMN02910265_01103</name>
</gene>
<dbReference type="InterPro" id="IPR025997">
    <property type="entry name" value="SBP_2_dom"/>
</dbReference>
<dbReference type="EMBL" id="FNWV01000003">
    <property type="protein sequence ID" value="SEH51025.1"/>
    <property type="molecule type" value="Genomic_DNA"/>
</dbReference>